<comment type="subcellular location">
    <subcellularLocation>
        <location evidence="1">Membrane</location>
        <topology evidence="1">Multi-pass membrane protein</topology>
    </subcellularLocation>
</comment>
<dbReference type="InterPro" id="IPR036259">
    <property type="entry name" value="MFS_trans_sf"/>
</dbReference>
<dbReference type="Pfam" id="PF07690">
    <property type="entry name" value="MFS_1"/>
    <property type="match status" value="1"/>
</dbReference>
<comment type="caution">
    <text evidence="5">The sequence shown here is derived from an EMBL/GenBank/DDBJ whole genome shotgun (WGS) entry which is preliminary data.</text>
</comment>
<evidence type="ECO:0000313" key="6">
    <source>
        <dbReference type="Proteomes" id="UP000701801"/>
    </source>
</evidence>
<feature type="transmembrane region" description="Helical" evidence="4">
    <location>
        <begin position="319"/>
        <end position="339"/>
    </location>
</feature>
<proteinExistence type="inferred from homology"/>
<feature type="transmembrane region" description="Helical" evidence="4">
    <location>
        <begin position="346"/>
        <end position="364"/>
    </location>
</feature>
<sequence length="488" mass="52386">MNFQDPDPSESQPETDGSTSVASEKTSPAVRDPEQTLQTDTTEDVPPDGGYGWVCVAIVFLINAHTWGVNSSYGVFLAHYLEANTFPGATPLHYAFVGGLSISMAFVLAPLATFTTRKFGTKTALFIGVTFETIGLLGASWATEIWHLFLTQGLAFGFGLGFLFVSSVGIIPQWFVEKRSFANSIGAAGSGIGGLVYSLVANAIIQSLGLGWAFRILAIVSCAVNVICVILIKDRNKHVGAIQIPFDITLLKRPQFLLVLAWGFFSMLGYIALLFSLPSYARSVGLSAKQGSILGAVLNLGQGIGRPTVGYFSDAFGRINMAGTCTFLAGLFCFVIWIFAKEFGVLVFFALIVGTMSGTFWATIGPVGAEVVGLQILPSALSLVWLALVLPCTFAEPIALQLRRTSGNIYLDAQIFTACMYVAAALCMWILRASMVRERQKKMVEKVGRGSTESGVLGPGTERGESGAALERVKTVEKVKGLWSWESI</sequence>
<feature type="transmembrane region" description="Helical" evidence="4">
    <location>
        <begin position="187"/>
        <end position="206"/>
    </location>
</feature>
<comment type="similarity">
    <text evidence="2">Belongs to the major facilitator superfamily. Monocarboxylate porter (TC 2.A.1.13) family.</text>
</comment>
<keyword evidence="4" id="KW-0812">Transmembrane</keyword>
<dbReference type="InterPro" id="IPR050327">
    <property type="entry name" value="Proton-linked_MCT"/>
</dbReference>
<keyword evidence="6" id="KW-1185">Reference proteome</keyword>
<dbReference type="Gene3D" id="1.20.1250.20">
    <property type="entry name" value="MFS general substrate transporter like domains"/>
    <property type="match status" value="2"/>
</dbReference>
<accession>A0A9N9LVF2</accession>
<evidence type="ECO:0000256" key="1">
    <source>
        <dbReference type="ARBA" id="ARBA00004141"/>
    </source>
</evidence>
<dbReference type="GO" id="GO:0016020">
    <property type="term" value="C:membrane"/>
    <property type="evidence" value="ECO:0007669"/>
    <property type="project" value="UniProtKB-SubCell"/>
</dbReference>
<feature type="transmembrane region" description="Helical" evidence="4">
    <location>
        <begin position="409"/>
        <end position="431"/>
    </location>
</feature>
<evidence type="ECO:0000256" key="4">
    <source>
        <dbReference type="SAM" id="Phobius"/>
    </source>
</evidence>
<dbReference type="Proteomes" id="UP000701801">
    <property type="component" value="Unassembled WGS sequence"/>
</dbReference>
<dbReference type="PANTHER" id="PTHR11360:SF315">
    <property type="entry name" value="TRANSPORTER MCH2-RELATED"/>
    <property type="match status" value="1"/>
</dbReference>
<protein>
    <submittedName>
        <fullName evidence="5">Uncharacterized protein</fullName>
    </submittedName>
</protein>
<dbReference type="OrthoDB" id="2213137at2759"/>
<evidence type="ECO:0000313" key="5">
    <source>
        <dbReference type="EMBL" id="CAG8980442.1"/>
    </source>
</evidence>
<organism evidence="5 6">
    <name type="scientific">Hymenoscyphus albidus</name>
    <dbReference type="NCBI Taxonomy" id="595503"/>
    <lineage>
        <taxon>Eukaryota</taxon>
        <taxon>Fungi</taxon>
        <taxon>Dikarya</taxon>
        <taxon>Ascomycota</taxon>
        <taxon>Pezizomycotina</taxon>
        <taxon>Leotiomycetes</taxon>
        <taxon>Helotiales</taxon>
        <taxon>Helotiaceae</taxon>
        <taxon>Hymenoscyphus</taxon>
    </lineage>
</organism>
<dbReference type="SUPFAM" id="SSF103473">
    <property type="entry name" value="MFS general substrate transporter"/>
    <property type="match status" value="1"/>
</dbReference>
<feature type="region of interest" description="Disordered" evidence="3">
    <location>
        <begin position="1"/>
        <end position="44"/>
    </location>
</feature>
<evidence type="ECO:0000256" key="2">
    <source>
        <dbReference type="ARBA" id="ARBA00006727"/>
    </source>
</evidence>
<gene>
    <name evidence="5" type="ORF">HYALB_00012929</name>
</gene>
<keyword evidence="4" id="KW-0472">Membrane</keyword>
<dbReference type="AlphaFoldDB" id="A0A9N9LVF2"/>
<reference evidence="5" key="1">
    <citation type="submission" date="2021-07" db="EMBL/GenBank/DDBJ databases">
        <authorList>
            <person name="Durling M."/>
        </authorList>
    </citation>
    <scope>NUCLEOTIDE SEQUENCE</scope>
</reference>
<dbReference type="InterPro" id="IPR011701">
    <property type="entry name" value="MFS"/>
</dbReference>
<feature type="transmembrane region" description="Helical" evidence="4">
    <location>
        <begin position="124"/>
        <end position="142"/>
    </location>
</feature>
<dbReference type="EMBL" id="CAJVRM010000386">
    <property type="protein sequence ID" value="CAG8980442.1"/>
    <property type="molecule type" value="Genomic_DNA"/>
</dbReference>
<feature type="transmembrane region" description="Helical" evidence="4">
    <location>
        <begin position="154"/>
        <end position="175"/>
    </location>
</feature>
<dbReference type="PANTHER" id="PTHR11360">
    <property type="entry name" value="MONOCARBOXYLATE TRANSPORTER"/>
    <property type="match status" value="1"/>
</dbReference>
<feature type="compositionally biased region" description="Polar residues" evidence="3">
    <location>
        <begin position="1"/>
        <end position="26"/>
    </location>
</feature>
<keyword evidence="4" id="KW-1133">Transmembrane helix</keyword>
<name>A0A9N9LVF2_9HELO</name>
<feature type="transmembrane region" description="Helical" evidence="4">
    <location>
        <begin position="92"/>
        <end position="112"/>
    </location>
</feature>
<evidence type="ECO:0000256" key="3">
    <source>
        <dbReference type="SAM" id="MobiDB-lite"/>
    </source>
</evidence>
<feature type="transmembrane region" description="Helical" evidence="4">
    <location>
        <begin position="376"/>
        <end position="397"/>
    </location>
</feature>
<feature type="transmembrane region" description="Helical" evidence="4">
    <location>
        <begin position="256"/>
        <end position="277"/>
    </location>
</feature>
<dbReference type="GO" id="GO:0022857">
    <property type="term" value="F:transmembrane transporter activity"/>
    <property type="evidence" value="ECO:0007669"/>
    <property type="project" value="InterPro"/>
</dbReference>
<feature type="transmembrane region" description="Helical" evidence="4">
    <location>
        <begin position="212"/>
        <end position="232"/>
    </location>
</feature>